<evidence type="ECO:0000256" key="1">
    <source>
        <dbReference type="SAM" id="MobiDB-lite"/>
    </source>
</evidence>
<sequence>MDPFDAYLQSLASKELTTDSSGGSDTSSSWDPSVEVRMAAPPAKSISRVKKEANPEYSLGAGALTSSDPAKSVSRLKKETNPEYSLGPGALTSSDPATSVSRVKKETNPEYSLEAGASTSSDPAITSLAESIKSDKRLLRLRQQELKRFEAGHPSEQSYHYSMIPTELHNHLEKNVSEAATLLRKHQDQLSRRIRSTSSAPNIWNTKENAQQNPAHQPRRPTSRNQAVKN</sequence>
<feature type="region of interest" description="Disordered" evidence="1">
    <location>
        <begin position="188"/>
        <end position="230"/>
    </location>
</feature>
<feature type="compositionally biased region" description="Polar residues" evidence="1">
    <location>
        <begin position="91"/>
        <end position="101"/>
    </location>
</feature>
<accession>A0A8H7DZP0</accession>
<organism evidence="2 3">
    <name type="scientific">Endocarpon pusillum</name>
    <dbReference type="NCBI Taxonomy" id="364733"/>
    <lineage>
        <taxon>Eukaryota</taxon>
        <taxon>Fungi</taxon>
        <taxon>Dikarya</taxon>
        <taxon>Ascomycota</taxon>
        <taxon>Pezizomycotina</taxon>
        <taxon>Eurotiomycetes</taxon>
        <taxon>Chaetothyriomycetidae</taxon>
        <taxon>Verrucariales</taxon>
        <taxon>Verrucariaceae</taxon>
        <taxon>Endocarpon</taxon>
    </lineage>
</organism>
<dbReference type="AlphaFoldDB" id="A0A8H7DZP0"/>
<proteinExistence type="predicted"/>
<feature type="compositionally biased region" description="Low complexity" evidence="1">
    <location>
        <begin position="18"/>
        <end position="29"/>
    </location>
</feature>
<gene>
    <name evidence="2" type="ORF">GJ744_005257</name>
</gene>
<protein>
    <submittedName>
        <fullName evidence="2">Uncharacterized protein</fullName>
    </submittedName>
</protein>
<evidence type="ECO:0000313" key="2">
    <source>
        <dbReference type="EMBL" id="KAF7502693.1"/>
    </source>
</evidence>
<name>A0A8H7DZP0_9EURO</name>
<reference evidence="2" key="1">
    <citation type="submission" date="2020-02" db="EMBL/GenBank/DDBJ databases">
        <authorList>
            <person name="Palmer J.M."/>
        </authorList>
    </citation>
    <scope>NUCLEOTIDE SEQUENCE</scope>
    <source>
        <strain evidence="2">EPUS1.4</strain>
        <tissue evidence="2">Thallus</tissue>
    </source>
</reference>
<feature type="compositionally biased region" description="Polar residues" evidence="1">
    <location>
        <begin position="196"/>
        <end position="215"/>
    </location>
</feature>
<keyword evidence="3" id="KW-1185">Reference proteome</keyword>
<comment type="caution">
    <text evidence="2">The sequence shown here is derived from an EMBL/GenBank/DDBJ whole genome shotgun (WGS) entry which is preliminary data.</text>
</comment>
<feature type="region of interest" description="Disordered" evidence="1">
    <location>
        <begin position="1"/>
        <end position="126"/>
    </location>
</feature>
<dbReference type="EMBL" id="JAACFV010000227">
    <property type="protein sequence ID" value="KAF7502693.1"/>
    <property type="molecule type" value="Genomic_DNA"/>
</dbReference>
<dbReference type="Proteomes" id="UP000606974">
    <property type="component" value="Unassembled WGS sequence"/>
</dbReference>
<evidence type="ECO:0000313" key="3">
    <source>
        <dbReference type="Proteomes" id="UP000606974"/>
    </source>
</evidence>